<keyword evidence="9" id="KW-1185">Reference proteome</keyword>
<reference evidence="8 9" key="1">
    <citation type="submission" date="2016-10" db="EMBL/GenBank/DDBJ databases">
        <authorList>
            <person name="de Groot N.N."/>
        </authorList>
    </citation>
    <scope>NUCLEOTIDE SEQUENCE [LARGE SCALE GENOMIC DNA]</scope>
    <source>
        <strain evidence="8 9">A52C2</strain>
    </source>
</reference>
<evidence type="ECO:0000256" key="1">
    <source>
        <dbReference type="ARBA" id="ARBA00004651"/>
    </source>
</evidence>
<dbReference type="GO" id="GO:0005886">
    <property type="term" value="C:plasma membrane"/>
    <property type="evidence" value="ECO:0007669"/>
    <property type="project" value="UniProtKB-SubCell"/>
</dbReference>
<dbReference type="EMBL" id="FOFG01000019">
    <property type="protein sequence ID" value="SER45887.1"/>
    <property type="molecule type" value="Genomic_DNA"/>
</dbReference>
<dbReference type="OrthoDB" id="9808524at2"/>
<feature type="transmembrane region" description="Helical" evidence="7">
    <location>
        <begin position="47"/>
        <end position="65"/>
    </location>
</feature>
<keyword evidence="3" id="KW-1003">Cell membrane</keyword>
<dbReference type="STRING" id="1855383.SAMN05216548_11945"/>
<evidence type="ECO:0000256" key="5">
    <source>
        <dbReference type="ARBA" id="ARBA00022989"/>
    </source>
</evidence>
<evidence type="ECO:0000256" key="4">
    <source>
        <dbReference type="ARBA" id="ARBA00022692"/>
    </source>
</evidence>
<gene>
    <name evidence="8" type="ORF">SAMN05216548_11945</name>
</gene>
<sequence>MEVRLKAPDYASPVLSLLRIVSALLFIEHGTMKLFGFPMGGHTVELMSLAGLAGVLETVGGLLLLVGLFTRVVAFILSGEMAFAYFMAHFPKSFWPAVNGGDAAILFCFIFLYFAAAGGGSWSIDRLIRRRI</sequence>
<comment type="similarity">
    <text evidence="2">Belongs to the DoxX family.</text>
</comment>
<evidence type="ECO:0000313" key="8">
    <source>
        <dbReference type="EMBL" id="SER45887.1"/>
    </source>
</evidence>
<dbReference type="Pfam" id="PF07681">
    <property type="entry name" value="DoxX"/>
    <property type="match status" value="1"/>
</dbReference>
<dbReference type="Proteomes" id="UP000199647">
    <property type="component" value="Unassembled WGS sequence"/>
</dbReference>
<evidence type="ECO:0000256" key="6">
    <source>
        <dbReference type="ARBA" id="ARBA00023136"/>
    </source>
</evidence>
<proteinExistence type="inferred from homology"/>
<evidence type="ECO:0000313" key="9">
    <source>
        <dbReference type="Proteomes" id="UP000199647"/>
    </source>
</evidence>
<accession>A0A1H9PCK5</accession>
<dbReference type="AlphaFoldDB" id="A0A1H9PCK5"/>
<dbReference type="InterPro" id="IPR032808">
    <property type="entry name" value="DoxX"/>
</dbReference>
<dbReference type="PANTHER" id="PTHR33452:SF4">
    <property type="entry name" value="BLL4328 PROTEIN"/>
    <property type="match status" value="1"/>
</dbReference>
<keyword evidence="4 7" id="KW-0812">Transmembrane</keyword>
<keyword evidence="5 7" id="KW-1133">Transmembrane helix</keyword>
<protein>
    <submittedName>
        <fullName evidence="8">Putative oxidoreductase</fullName>
    </submittedName>
</protein>
<dbReference type="RefSeq" id="WP_092499410.1">
    <property type="nucleotide sequence ID" value="NZ_FOFG01000019.1"/>
</dbReference>
<feature type="transmembrane region" description="Helical" evidence="7">
    <location>
        <begin position="72"/>
        <end position="91"/>
    </location>
</feature>
<name>A0A1H9PCK5_9HYPH</name>
<evidence type="ECO:0000256" key="7">
    <source>
        <dbReference type="SAM" id="Phobius"/>
    </source>
</evidence>
<feature type="transmembrane region" description="Helical" evidence="7">
    <location>
        <begin position="103"/>
        <end position="124"/>
    </location>
</feature>
<organism evidence="8 9">
    <name type="scientific">Faunimonas pinastri</name>
    <dbReference type="NCBI Taxonomy" id="1855383"/>
    <lineage>
        <taxon>Bacteria</taxon>
        <taxon>Pseudomonadati</taxon>
        <taxon>Pseudomonadota</taxon>
        <taxon>Alphaproteobacteria</taxon>
        <taxon>Hyphomicrobiales</taxon>
        <taxon>Afifellaceae</taxon>
        <taxon>Faunimonas</taxon>
    </lineage>
</organism>
<comment type="subcellular location">
    <subcellularLocation>
        <location evidence="1">Cell membrane</location>
        <topology evidence="1">Multi-pass membrane protein</topology>
    </subcellularLocation>
</comment>
<feature type="transmembrane region" description="Helical" evidence="7">
    <location>
        <begin position="7"/>
        <end position="27"/>
    </location>
</feature>
<dbReference type="InterPro" id="IPR051907">
    <property type="entry name" value="DoxX-like_oxidoreductase"/>
</dbReference>
<evidence type="ECO:0000256" key="2">
    <source>
        <dbReference type="ARBA" id="ARBA00006679"/>
    </source>
</evidence>
<evidence type="ECO:0000256" key="3">
    <source>
        <dbReference type="ARBA" id="ARBA00022475"/>
    </source>
</evidence>
<keyword evidence="6 7" id="KW-0472">Membrane</keyword>
<dbReference type="PANTHER" id="PTHR33452">
    <property type="entry name" value="OXIDOREDUCTASE CATD-RELATED"/>
    <property type="match status" value="1"/>
</dbReference>